<gene>
    <name evidence="1" type="ORF">L6164_005594</name>
</gene>
<dbReference type="Proteomes" id="UP000828941">
    <property type="component" value="Chromosome 3"/>
</dbReference>
<proteinExistence type="predicted"/>
<protein>
    <submittedName>
        <fullName evidence="1">Uncharacterized protein</fullName>
    </submittedName>
</protein>
<dbReference type="EMBL" id="CM039428">
    <property type="protein sequence ID" value="KAI4351216.1"/>
    <property type="molecule type" value="Genomic_DNA"/>
</dbReference>
<reference evidence="1 2" key="1">
    <citation type="journal article" date="2022" name="DNA Res.">
        <title>Chromosomal-level genome assembly of the orchid tree Bauhinia variegata (Leguminosae; Cercidoideae) supports the allotetraploid origin hypothesis of Bauhinia.</title>
        <authorList>
            <person name="Zhong Y."/>
            <person name="Chen Y."/>
            <person name="Zheng D."/>
            <person name="Pang J."/>
            <person name="Liu Y."/>
            <person name="Luo S."/>
            <person name="Meng S."/>
            <person name="Qian L."/>
            <person name="Wei D."/>
            <person name="Dai S."/>
            <person name="Zhou R."/>
        </authorList>
    </citation>
    <scope>NUCLEOTIDE SEQUENCE [LARGE SCALE GENOMIC DNA]</scope>
    <source>
        <strain evidence="1">BV-YZ2020</strain>
    </source>
</reference>
<evidence type="ECO:0000313" key="1">
    <source>
        <dbReference type="EMBL" id="KAI4351216.1"/>
    </source>
</evidence>
<evidence type="ECO:0000313" key="2">
    <source>
        <dbReference type="Proteomes" id="UP000828941"/>
    </source>
</evidence>
<keyword evidence="2" id="KW-1185">Reference proteome</keyword>
<accession>A0ACB9PRT0</accession>
<name>A0ACB9PRT0_BAUVA</name>
<comment type="caution">
    <text evidence="1">The sequence shown here is derived from an EMBL/GenBank/DDBJ whole genome shotgun (WGS) entry which is preliminary data.</text>
</comment>
<organism evidence="1 2">
    <name type="scientific">Bauhinia variegata</name>
    <name type="common">Purple orchid tree</name>
    <name type="synonym">Phanera variegata</name>
    <dbReference type="NCBI Taxonomy" id="167791"/>
    <lineage>
        <taxon>Eukaryota</taxon>
        <taxon>Viridiplantae</taxon>
        <taxon>Streptophyta</taxon>
        <taxon>Embryophyta</taxon>
        <taxon>Tracheophyta</taxon>
        <taxon>Spermatophyta</taxon>
        <taxon>Magnoliopsida</taxon>
        <taxon>eudicotyledons</taxon>
        <taxon>Gunneridae</taxon>
        <taxon>Pentapetalae</taxon>
        <taxon>rosids</taxon>
        <taxon>fabids</taxon>
        <taxon>Fabales</taxon>
        <taxon>Fabaceae</taxon>
        <taxon>Cercidoideae</taxon>
        <taxon>Cercideae</taxon>
        <taxon>Bauhiniinae</taxon>
        <taxon>Bauhinia</taxon>
    </lineage>
</organism>
<sequence>MNCCLVLTDTSQIKNTANNTDQNQNQNRPPTILLNKTKTNRLGRPPLDFFSSIPEIHRAGVAEARSTALNQHGLDDNTLDSYPKFLYSELQKGSSVSSCCSICLEDYKDTDSLRLLPDCDHVYHLSCVDPWLKQNPTCPLCRSSSFETPQSNTSMQEILVHVV</sequence>